<keyword evidence="3" id="KW-1185">Reference proteome</keyword>
<dbReference type="InterPro" id="IPR025460">
    <property type="entry name" value="DUF4280"/>
</dbReference>
<dbReference type="InterPro" id="IPR036844">
    <property type="entry name" value="Hint_dom_sf"/>
</dbReference>
<gene>
    <name evidence="2" type="ORF">DFQ12_4780</name>
</gene>
<dbReference type="Pfam" id="PF07591">
    <property type="entry name" value="PT-HINT"/>
    <property type="match status" value="1"/>
</dbReference>
<evidence type="ECO:0000313" key="3">
    <source>
        <dbReference type="Proteomes" id="UP000286246"/>
    </source>
</evidence>
<dbReference type="CDD" id="cd00081">
    <property type="entry name" value="Hint"/>
    <property type="match status" value="1"/>
</dbReference>
<dbReference type="Gene3D" id="2.170.16.10">
    <property type="entry name" value="Hedgehog/Intein (Hint) domain"/>
    <property type="match status" value="1"/>
</dbReference>
<evidence type="ECO:0000259" key="1">
    <source>
        <dbReference type="SMART" id="SM00306"/>
    </source>
</evidence>
<dbReference type="RefSeq" id="WP_120261427.1">
    <property type="nucleotide sequence ID" value="NZ_RAPY01000006.1"/>
</dbReference>
<dbReference type="Pfam" id="PF14107">
    <property type="entry name" value="DUF4280"/>
    <property type="match status" value="1"/>
</dbReference>
<dbReference type="SUPFAM" id="SSF51294">
    <property type="entry name" value="Hedgehog/intein (Hint) domain"/>
    <property type="match status" value="1"/>
</dbReference>
<proteinExistence type="predicted"/>
<dbReference type="GO" id="GO:0016539">
    <property type="term" value="P:intein-mediated protein splicing"/>
    <property type="evidence" value="ECO:0007669"/>
    <property type="project" value="InterPro"/>
</dbReference>
<comment type="caution">
    <text evidence="2">The sequence shown here is derived from an EMBL/GenBank/DDBJ whole genome shotgun (WGS) entry which is preliminary data.</text>
</comment>
<dbReference type="InterPro" id="IPR006141">
    <property type="entry name" value="Intein_N"/>
</dbReference>
<dbReference type="EMBL" id="RAPY01000006">
    <property type="protein sequence ID" value="RKE44313.1"/>
    <property type="molecule type" value="Genomic_DNA"/>
</dbReference>
<dbReference type="SMART" id="SM00306">
    <property type="entry name" value="HintN"/>
    <property type="match status" value="1"/>
</dbReference>
<evidence type="ECO:0000313" key="2">
    <source>
        <dbReference type="EMBL" id="RKE44313.1"/>
    </source>
</evidence>
<reference evidence="2 3" key="1">
    <citation type="submission" date="2018-09" db="EMBL/GenBank/DDBJ databases">
        <title>Genomic Encyclopedia of Type Strains, Phase III (KMG-III): the genomes of soil and plant-associated and newly described type strains.</title>
        <authorList>
            <person name="Whitman W."/>
        </authorList>
    </citation>
    <scope>NUCLEOTIDE SEQUENCE [LARGE SCALE GENOMIC DNA]</scope>
    <source>
        <strain evidence="2 3">CECT 7938</strain>
    </source>
</reference>
<organism evidence="2 3">
    <name type="scientific">Sphingobacterium detergens</name>
    <dbReference type="NCBI Taxonomy" id="1145106"/>
    <lineage>
        <taxon>Bacteria</taxon>
        <taxon>Pseudomonadati</taxon>
        <taxon>Bacteroidota</taxon>
        <taxon>Sphingobacteriia</taxon>
        <taxon>Sphingobacteriales</taxon>
        <taxon>Sphingobacteriaceae</taxon>
        <taxon>Sphingobacterium</taxon>
    </lineage>
</organism>
<dbReference type="Proteomes" id="UP000286246">
    <property type="component" value="Unassembled WGS sequence"/>
</dbReference>
<accession>A0A420AIR3</accession>
<name>A0A420AIR3_SPHD1</name>
<dbReference type="AlphaFoldDB" id="A0A420AIR3"/>
<dbReference type="PROSITE" id="PS50817">
    <property type="entry name" value="INTEIN_N_TER"/>
    <property type="match status" value="1"/>
</dbReference>
<dbReference type="OrthoDB" id="603864at2"/>
<feature type="domain" description="Hint" evidence="1">
    <location>
        <begin position="246"/>
        <end position="339"/>
    </location>
</feature>
<protein>
    <submittedName>
        <fullName evidence="2">Intein</fullName>
    </submittedName>
</protein>
<dbReference type="InterPro" id="IPR003587">
    <property type="entry name" value="Hint_dom_N"/>
</dbReference>
<sequence length="527" mass="57823">MPHELEYIVDKAICQCDKGEKPNYFRGTHNPNVKINGCMACTKADKIQLVNIPSFGVCSVTGSACTPSPIDWEDTYKVKIKGEQTLLYKSKLPCGQGGKITFLTSGQIPISEEELAEMIDEHSEEQKQEDEGWGWWDTAELIPVIGSVIGIVRSAAKGNYWMAAANVGFLVMDVAGVVSFGATTAVSTGLKTTAKVGLKAGAKAAVRTGLEAAGKILTKTGAKAVAKAAAKHVDDIAAATKKLCVFACFPAGTSVQVEGGVKNIEDIRVGDSVWAYNEETGQTALRAVTATLQREVDATVYLTLEGETIETTAEHPFYTHDGWKDAADLDERDQILTKDNGYKPVKSQTFSYTSKKVFNFEVEGWHTYFVGMLAWLVHNARPCLSQIKHLPDWLARMAKGNYFNFIREQFYKRLGGFNEVVLESGKRLDSYLPGKEIISRKFTQLANVTEKTAKSYIDELVEKYGTDQVIKKTTRNAEAIAQGGEKLKGKLILEVPKQAGEISKEVLEHASDNFVKIRDITGKILNP</sequence>